<dbReference type="RefSeq" id="WP_088855248.1">
    <property type="nucleotide sequence ID" value="NZ_CP015103.1"/>
</dbReference>
<dbReference type="Proteomes" id="UP000250125">
    <property type="component" value="Chromosome"/>
</dbReference>
<dbReference type="OrthoDB" id="132045at2157"/>
<dbReference type="Pfam" id="PF21100">
    <property type="entry name" value="WHD_MCM"/>
    <property type="match status" value="1"/>
</dbReference>
<accession>A0A2Z2MK54</accession>
<evidence type="ECO:0000313" key="3">
    <source>
        <dbReference type="EMBL" id="ASJ08005.1"/>
    </source>
</evidence>
<sequence>MLFDPRPKKSREELFDREKEINALVNSKEPLTLLLGLRRVGKSSLLRVALNEVENGIYIDARKMYFDSGGWITVESLKREFEKSLNSLKGPIREHLSRVLKKVKGVSVSGLSFTLENDASLSEVLAGLNEIGAMIGIDEAQYLRFYGARGGREFLALLACAYDNLENIRFVLTGSEVGLLHDFLALENYESPLYGRSYEEVILKPFPRELSIEFLRQGFFEVGMTVSDEIIMRAVDYIDGIPGWLVEFGRSYLRTGDFDKAIENVLKTARGFVRGELGELEKRSPRYPVILKAIAHGFDRWNLIRDYLLSKGTRVPNSRLANLLRNLEKMSWIEKDFSSGEKRYRIVDPVIERVLRDQ</sequence>
<evidence type="ECO:0000259" key="1">
    <source>
        <dbReference type="Pfam" id="PF01637"/>
    </source>
</evidence>
<dbReference type="PANTHER" id="PTHR34301">
    <property type="entry name" value="DNA-BINDING PROTEIN-RELATED"/>
    <property type="match status" value="1"/>
</dbReference>
<dbReference type="Gene3D" id="3.40.50.300">
    <property type="entry name" value="P-loop containing nucleotide triphosphate hydrolases"/>
    <property type="match status" value="1"/>
</dbReference>
<dbReference type="Gene3D" id="1.10.8.60">
    <property type="match status" value="1"/>
</dbReference>
<dbReference type="GeneID" id="33316908"/>
<dbReference type="PANTHER" id="PTHR34301:SF8">
    <property type="entry name" value="ATPASE DOMAIN-CONTAINING PROTEIN"/>
    <property type="match status" value="1"/>
</dbReference>
<dbReference type="InterPro" id="IPR036390">
    <property type="entry name" value="WH_DNA-bd_sf"/>
</dbReference>
<dbReference type="InterPro" id="IPR011579">
    <property type="entry name" value="ATPase_dom"/>
</dbReference>
<dbReference type="GO" id="GO:0005524">
    <property type="term" value="F:ATP binding"/>
    <property type="evidence" value="ECO:0007669"/>
    <property type="project" value="InterPro"/>
</dbReference>
<evidence type="ECO:0000313" key="4">
    <source>
        <dbReference type="Proteomes" id="UP000250125"/>
    </source>
</evidence>
<dbReference type="AlphaFoldDB" id="A0A2Z2MK54"/>
<dbReference type="Gene3D" id="1.10.10.10">
    <property type="entry name" value="Winged helix-like DNA-binding domain superfamily/Winged helix DNA-binding domain"/>
    <property type="match status" value="1"/>
</dbReference>
<proteinExistence type="predicted"/>
<dbReference type="SUPFAM" id="SSF46785">
    <property type="entry name" value="Winged helix' DNA-binding domain"/>
    <property type="match status" value="1"/>
</dbReference>
<evidence type="ECO:0000259" key="2">
    <source>
        <dbReference type="Pfam" id="PF21100"/>
    </source>
</evidence>
<keyword evidence="4" id="KW-1185">Reference proteome</keyword>
<dbReference type="Pfam" id="PF01637">
    <property type="entry name" value="ATPase_2"/>
    <property type="match status" value="1"/>
</dbReference>
<dbReference type="InterPro" id="IPR048907">
    <property type="entry name" value="WHD_MCM_arc"/>
</dbReference>
<reference evidence="3 4" key="1">
    <citation type="submission" date="2016-04" db="EMBL/GenBank/DDBJ databases">
        <title>Complete genome sequence of Thermococcus siculi type strain RG-20.</title>
        <authorList>
            <person name="Oger P.M."/>
        </authorList>
    </citation>
    <scope>NUCLEOTIDE SEQUENCE [LARGE SCALE GENOMIC DNA]</scope>
    <source>
        <strain evidence="3 4">RG-20</strain>
    </source>
</reference>
<protein>
    <submittedName>
        <fullName evidence="3">AAA family ATPase</fullName>
    </submittedName>
</protein>
<feature type="domain" description="ATPase" evidence="1">
    <location>
        <begin position="14"/>
        <end position="248"/>
    </location>
</feature>
<gene>
    <name evidence="3" type="ORF">A3L11_01680</name>
</gene>
<dbReference type="SUPFAM" id="SSF52540">
    <property type="entry name" value="P-loop containing nucleoside triphosphate hydrolases"/>
    <property type="match status" value="1"/>
</dbReference>
<dbReference type="InterPro" id="IPR036388">
    <property type="entry name" value="WH-like_DNA-bd_sf"/>
</dbReference>
<dbReference type="InterPro" id="IPR027417">
    <property type="entry name" value="P-loop_NTPase"/>
</dbReference>
<dbReference type="EMBL" id="CP015103">
    <property type="protein sequence ID" value="ASJ08005.1"/>
    <property type="molecule type" value="Genomic_DNA"/>
</dbReference>
<feature type="domain" description="MCM C-terminal" evidence="2">
    <location>
        <begin position="281"/>
        <end position="347"/>
    </location>
</feature>
<organism evidence="3 4">
    <name type="scientific">Thermococcus siculi</name>
    <dbReference type="NCBI Taxonomy" id="72803"/>
    <lineage>
        <taxon>Archaea</taxon>
        <taxon>Methanobacteriati</taxon>
        <taxon>Methanobacteriota</taxon>
        <taxon>Thermococci</taxon>
        <taxon>Thermococcales</taxon>
        <taxon>Thermococcaceae</taxon>
        <taxon>Thermococcus</taxon>
    </lineage>
</organism>
<name>A0A2Z2MK54_9EURY</name>
<dbReference type="KEGG" id="tsl:A3L11_01680"/>